<dbReference type="Pfam" id="PF01943">
    <property type="entry name" value="Polysacc_synt"/>
    <property type="match status" value="1"/>
</dbReference>
<evidence type="ECO:0000256" key="3">
    <source>
        <dbReference type="ARBA" id="ARBA00022989"/>
    </source>
</evidence>
<feature type="transmembrane region" description="Helical" evidence="5">
    <location>
        <begin position="12"/>
        <end position="31"/>
    </location>
</feature>
<dbReference type="GO" id="GO:0016020">
    <property type="term" value="C:membrane"/>
    <property type="evidence" value="ECO:0007669"/>
    <property type="project" value="UniProtKB-SubCell"/>
</dbReference>
<organism evidence="6">
    <name type="scientific">termite gut metagenome</name>
    <dbReference type="NCBI Taxonomy" id="433724"/>
    <lineage>
        <taxon>unclassified sequences</taxon>
        <taxon>metagenomes</taxon>
        <taxon>organismal metagenomes</taxon>
    </lineage>
</organism>
<comment type="caution">
    <text evidence="6">The sequence shown here is derived from an EMBL/GenBank/DDBJ whole genome shotgun (WGS) entry which is preliminary data.</text>
</comment>
<accession>A0A5J4RF57</accession>
<comment type="subcellular location">
    <subcellularLocation>
        <location evidence="1">Membrane</location>
        <topology evidence="1">Multi-pass membrane protein</topology>
    </subcellularLocation>
</comment>
<gene>
    <name evidence="6" type="ORF">EZS27_019311</name>
</gene>
<reference evidence="6" key="1">
    <citation type="submission" date="2019-03" db="EMBL/GenBank/DDBJ databases">
        <title>Single cell metagenomics reveals metabolic interactions within the superorganism composed of flagellate Streblomastix strix and complex community of Bacteroidetes bacteria on its surface.</title>
        <authorList>
            <person name="Treitli S.C."/>
            <person name="Kolisko M."/>
            <person name="Husnik F."/>
            <person name="Keeling P."/>
            <person name="Hampl V."/>
        </authorList>
    </citation>
    <scope>NUCLEOTIDE SEQUENCE</scope>
    <source>
        <strain evidence="6">STM</strain>
    </source>
</reference>
<evidence type="ECO:0000256" key="2">
    <source>
        <dbReference type="ARBA" id="ARBA00022692"/>
    </source>
</evidence>
<feature type="non-terminal residue" evidence="6">
    <location>
        <position position="1"/>
    </location>
</feature>
<evidence type="ECO:0008006" key="7">
    <source>
        <dbReference type="Google" id="ProtNLM"/>
    </source>
</evidence>
<evidence type="ECO:0000313" key="6">
    <source>
        <dbReference type="EMBL" id="KAA6332144.1"/>
    </source>
</evidence>
<feature type="transmembrane region" description="Helical" evidence="5">
    <location>
        <begin position="37"/>
        <end position="60"/>
    </location>
</feature>
<dbReference type="InterPro" id="IPR002797">
    <property type="entry name" value="Polysacc_synth"/>
</dbReference>
<sequence>WFFQAMEKMKYVTIMNVFSKLLFTVLVFVIIKNKEDYIYQPVVNALGFLVSGCISLWMIVYKFHVILKIPSLSKIWMSIKALLLHKPYVNNAIKE</sequence>
<proteinExistence type="predicted"/>
<evidence type="ECO:0000256" key="1">
    <source>
        <dbReference type="ARBA" id="ARBA00004141"/>
    </source>
</evidence>
<keyword evidence="2 5" id="KW-0812">Transmembrane</keyword>
<protein>
    <recommendedName>
        <fullName evidence="7">Polysaccharide biosynthesis protein C-terminal domain-containing protein</fullName>
    </recommendedName>
</protein>
<evidence type="ECO:0000256" key="4">
    <source>
        <dbReference type="ARBA" id="ARBA00023136"/>
    </source>
</evidence>
<evidence type="ECO:0000256" key="5">
    <source>
        <dbReference type="SAM" id="Phobius"/>
    </source>
</evidence>
<keyword evidence="3 5" id="KW-1133">Transmembrane helix</keyword>
<name>A0A5J4RF57_9ZZZZ</name>
<dbReference type="EMBL" id="SNRY01001279">
    <property type="protein sequence ID" value="KAA6332144.1"/>
    <property type="molecule type" value="Genomic_DNA"/>
</dbReference>
<keyword evidence="4 5" id="KW-0472">Membrane</keyword>
<dbReference type="AlphaFoldDB" id="A0A5J4RF57"/>